<proteinExistence type="predicted"/>
<reference evidence="2 3" key="1">
    <citation type="journal article" date="2023" name="Life. Sci Alliance">
        <title>Evolutionary insights into 3D genome organization and epigenetic landscape of Vigna mungo.</title>
        <authorList>
            <person name="Junaid A."/>
            <person name="Singh B."/>
            <person name="Bhatia S."/>
        </authorList>
    </citation>
    <scope>NUCLEOTIDE SEQUENCE [LARGE SCALE GENOMIC DNA]</scope>
    <source>
        <strain evidence="2">Urdbean</strain>
    </source>
</reference>
<organism evidence="2 3">
    <name type="scientific">Vigna mungo</name>
    <name type="common">Black gram</name>
    <name type="synonym">Phaseolus mungo</name>
    <dbReference type="NCBI Taxonomy" id="3915"/>
    <lineage>
        <taxon>Eukaryota</taxon>
        <taxon>Viridiplantae</taxon>
        <taxon>Streptophyta</taxon>
        <taxon>Embryophyta</taxon>
        <taxon>Tracheophyta</taxon>
        <taxon>Spermatophyta</taxon>
        <taxon>Magnoliopsida</taxon>
        <taxon>eudicotyledons</taxon>
        <taxon>Gunneridae</taxon>
        <taxon>Pentapetalae</taxon>
        <taxon>rosids</taxon>
        <taxon>fabids</taxon>
        <taxon>Fabales</taxon>
        <taxon>Fabaceae</taxon>
        <taxon>Papilionoideae</taxon>
        <taxon>50 kb inversion clade</taxon>
        <taxon>NPAAA clade</taxon>
        <taxon>indigoferoid/millettioid clade</taxon>
        <taxon>Phaseoleae</taxon>
        <taxon>Vigna</taxon>
    </lineage>
</organism>
<evidence type="ECO:0000313" key="2">
    <source>
        <dbReference type="EMBL" id="WVZ20801.1"/>
    </source>
</evidence>
<dbReference type="PANTHER" id="PTHR12482:SF4">
    <property type="entry name" value="ALPHA_BETA-HYDROLASES SUPERFAMILY PROTEIN"/>
    <property type="match status" value="1"/>
</dbReference>
<dbReference type="Pfam" id="PF05057">
    <property type="entry name" value="DUF676"/>
    <property type="match status" value="1"/>
</dbReference>
<dbReference type="EMBL" id="CP144699">
    <property type="protein sequence ID" value="WVZ20801.1"/>
    <property type="molecule type" value="Genomic_DNA"/>
</dbReference>
<sequence>MLASDSGSVLRPIPTPYPTRSLFRPCCFDPGSRPAAPNLTLKMELLRRMGRGCFKADAVDAGGRDLFDTRRRDLFDATVAASPNSVPRHLVIMVNGIIGSAADWRYAAEQFVKKLPDKVIVHRSECNSSKLTFDGVDTMGERLAEEVLSVVRRWPEVQKISFVAHSLGGLVARYAIGRLYDYSSTLTLVSKDGFSEEKSEYSKQCLEQSYEPKIAGLEPMNFITFATPHLGSRGNKQLPFLCGLSFLERRASETAHLVAGRSGKHLFLMDNDDGKRPLLLRMVNDSGDLKFMSALRAFKRRVAYANANYDRWRTSSIRRQHELPKSNLLVIDERYPHIVYVEGETADDIGNKTSNMGSQIIDLEEEMIRGLTQVSWERVDVSFQKSKQRYIAHSTIQPIYDITAVLGRGVSQFLDCCLCHLFTCQRHGEQFLVKTYWLNSDGADVVYHMIDNFLL</sequence>
<gene>
    <name evidence="2" type="ORF">V8G54_008123</name>
</gene>
<name>A0AAQ3P2J5_VIGMU</name>
<accession>A0AAQ3P2J5</accession>
<keyword evidence="3" id="KW-1185">Reference proteome</keyword>
<dbReference type="SUPFAM" id="SSF53474">
    <property type="entry name" value="alpha/beta-Hydrolases"/>
    <property type="match status" value="1"/>
</dbReference>
<dbReference type="FunFam" id="3.40.50.1820:FF:000216">
    <property type="entry name" value="Alpha/beta-Hydrolases superfamily protein"/>
    <property type="match status" value="1"/>
</dbReference>
<dbReference type="PANTHER" id="PTHR12482">
    <property type="entry name" value="LIPASE ROG1-RELATED-RELATED"/>
    <property type="match status" value="1"/>
</dbReference>
<dbReference type="AlphaFoldDB" id="A0AAQ3P2J5"/>
<protein>
    <recommendedName>
        <fullName evidence="1">DUF676 domain-containing protein</fullName>
    </recommendedName>
</protein>
<dbReference type="Proteomes" id="UP001374535">
    <property type="component" value="Chromosome 2"/>
</dbReference>
<evidence type="ECO:0000259" key="1">
    <source>
        <dbReference type="Pfam" id="PF05057"/>
    </source>
</evidence>
<feature type="domain" description="DUF676" evidence="1">
    <location>
        <begin position="87"/>
        <end position="311"/>
    </location>
</feature>
<evidence type="ECO:0000313" key="3">
    <source>
        <dbReference type="Proteomes" id="UP001374535"/>
    </source>
</evidence>
<dbReference type="InterPro" id="IPR044294">
    <property type="entry name" value="Lipase-like"/>
</dbReference>
<dbReference type="Gene3D" id="3.40.50.1820">
    <property type="entry name" value="alpha/beta hydrolase"/>
    <property type="match status" value="1"/>
</dbReference>
<dbReference type="InterPro" id="IPR007751">
    <property type="entry name" value="DUF676_lipase-like"/>
</dbReference>
<dbReference type="InterPro" id="IPR029058">
    <property type="entry name" value="AB_hydrolase_fold"/>
</dbReference>